<dbReference type="Proteomes" id="UP000605603">
    <property type="component" value="Unassembled WGS sequence"/>
</dbReference>
<dbReference type="RefSeq" id="WP_191775634.1">
    <property type="nucleotide sequence ID" value="NZ_JACSQI010000012.1"/>
</dbReference>
<evidence type="ECO:0000313" key="2">
    <source>
        <dbReference type="EMBL" id="MBD7974791.1"/>
    </source>
</evidence>
<protein>
    <recommendedName>
        <fullName evidence="4">DUF3592 domain-containing protein</fullName>
    </recommendedName>
</protein>
<keyword evidence="3" id="KW-1185">Reference proteome</keyword>
<evidence type="ECO:0008006" key="4">
    <source>
        <dbReference type="Google" id="ProtNLM"/>
    </source>
</evidence>
<keyword evidence="1" id="KW-0472">Membrane</keyword>
<sequence length="200" mass="23299">MIDFLVSFIILLFLILPSFIVFCLFSCRYMKMMRAICFTGAAIFFIVWGYTFFQFEYGITHRGMVVQGTIIDRDDCTSSTPRGSVDKGYCASVSYLDHHLQRHTLSLPFRRTDYIYFNHATVVYDRDNPQIWRIIRLDDKAIKIDKSNSILLIWSIVLLMWGGVLQLVIGSPVGKKYHDGDLIKDISLLLSYIWRKVLCR</sequence>
<organism evidence="2 3">
    <name type="scientific">Escherichia whittamii</name>
    <dbReference type="NCBI Taxonomy" id="2762229"/>
    <lineage>
        <taxon>Bacteria</taxon>
        <taxon>Pseudomonadati</taxon>
        <taxon>Pseudomonadota</taxon>
        <taxon>Gammaproteobacteria</taxon>
        <taxon>Enterobacterales</taxon>
        <taxon>Enterobacteriaceae</taxon>
        <taxon>Escherichia</taxon>
    </lineage>
</organism>
<dbReference type="EMBL" id="JACSQI010000012">
    <property type="protein sequence ID" value="MBD7974791.1"/>
    <property type="molecule type" value="Genomic_DNA"/>
</dbReference>
<accession>A0ABR8TG85</accession>
<evidence type="ECO:0000256" key="1">
    <source>
        <dbReference type="SAM" id="Phobius"/>
    </source>
</evidence>
<feature type="transmembrane region" description="Helical" evidence="1">
    <location>
        <begin position="33"/>
        <end position="53"/>
    </location>
</feature>
<keyword evidence="1" id="KW-1133">Transmembrane helix</keyword>
<proteinExistence type="predicted"/>
<name>A0ABR8TG85_9ESCH</name>
<keyword evidence="1" id="KW-0812">Transmembrane</keyword>
<feature type="transmembrane region" description="Helical" evidence="1">
    <location>
        <begin position="150"/>
        <end position="169"/>
    </location>
</feature>
<reference evidence="2 3" key="1">
    <citation type="submission" date="2020-08" db="EMBL/GenBank/DDBJ databases">
        <title>A Genomic Blueprint of the Chicken Gut Microbiome.</title>
        <authorList>
            <person name="Gilroy R."/>
            <person name="Ravi A."/>
            <person name="Getino M."/>
            <person name="Pursley I."/>
            <person name="Horton D.L."/>
            <person name="Alikhan N.-F."/>
            <person name="Baker D."/>
            <person name="Gharbi K."/>
            <person name="Hall N."/>
            <person name="Watson M."/>
            <person name="Adriaenssens E.M."/>
            <person name="Foster-Nyarko E."/>
            <person name="Jarju S."/>
            <person name="Secka A."/>
            <person name="Antonio M."/>
            <person name="Oren A."/>
            <person name="Chaudhuri R."/>
            <person name="La Ragione R.M."/>
            <person name="Hildebrand F."/>
            <person name="Pallen M.J."/>
        </authorList>
    </citation>
    <scope>NUCLEOTIDE SEQUENCE [LARGE SCALE GENOMIC DNA]</scope>
    <source>
        <strain evidence="2 3">Sa2BVA5</strain>
    </source>
</reference>
<gene>
    <name evidence="2" type="ORF">H9644_17390</name>
</gene>
<comment type="caution">
    <text evidence="2">The sequence shown here is derived from an EMBL/GenBank/DDBJ whole genome shotgun (WGS) entry which is preliminary data.</text>
</comment>
<evidence type="ECO:0000313" key="3">
    <source>
        <dbReference type="Proteomes" id="UP000605603"/>
    </source>
</evidence>